<dbReference type="EMBL" id="JAPQER010000005">
    <property type="protein sequence ID" value="MCY6485118.1"/>
    <property type="molecule type" value="Genomic_DNA"/>
</dbReference>
<dbReference type="RefSeq" id="WP_268041440.1">
    <property type="nucleotide sequence ID" value="NZ_JAPQER010000005.1"/>
</dbReference>
<evidence type="ECO:0000313" key="3">
    <source>
        <dbReference type="Proteomes" id="UP001078443"/>
    </source>
</evidence>
<accession>A0ABT4D1J4</accession>
<dbReference type="Proteomes" id="UP001078443">
    <property type="component" value="Unassembled WGS sequence"/>
</dbReference>
<sequence length="178" mass="20299">MSSTYLIYGVIALIAIFLIVSIVKKLFKLIIFLLVILLGVSLYNVFVKGVSPLEEIKSYKTDIQYGKNIKDYSSKIKTSLDNLKKVVDEKKFDENAFSTIKTENENLHKYKTEAEVLKHSDKLNFFHDKYCGYLNSIVNTADTALELGKLKDNSMITALENIVEKISSTFKELNKLQI</sequence>
<organism evidence="2 3">
    <name type="scientific">Clostridium aestuarii</name>
    <dbReference type="NCBI Taxonomy" id="338193"/>
    <lineage>
        <taxon>Bacteria</taxon>
        <taxon>Bacillati</taxon>
        <taxon>Bacillota</taxon>
        <taxon>Clostridia</taxon>
        <taxon>Eubacteriales</taxon>
        <taxon>Clostridiaceae</taxon>
        <taxon>Clostridium</taxon>
    </lineage>
</organism>
<feature type="transmembrane region" description="Helical" evidence="1">
    <location>
        <begin position="5"/>
        <end position="23"/>
    </location>
</feature>
<name>A0ABT4D1J4_9CLOT</name>
<keyword evidence="1" id="KW-0812">Transmembrane</keyword>
<keyword evidence="1" id="KW-0472">Membrane</keyword>
<protein>
    <submittedName>
        <fullName evidence="2">Uncharacterized protein</fullName>
    </submittedName>
</protein>
<evidence type="ECO:0000313" key="2">
    <source>
        <dbReference type="EMBL" id="MCY6485118.1"/>
    </source>
</evidence>
<keyword evidence="1" id="KW-1133">Transmembrane helix</keyword>
<feature type="transmembrane region" description="Helical" evidence="1">
    <location>
        <begin position="29"/>
        <end position="47"/>
    </location>
</feature>
<proteinExistence type="predicted"/>
<comment type="caution">
    <text evidence="2">The sequence shown here is derived from an EMBL/GenBank/DDBJ whole genome shotgun (WGS) entry which is preliminary data.</text>
</comment>
<keyword evidence="3" id="KW-1185">Reference proteome</keyword>
<reference evidence="2" key="1">
    <citation type="submission" date="2022-12" db="EMBL/GenBank/DDBJ databases">
        <authorList>
            <person name="Wang J."/>
        </authorList>
    </citation>
    <scope>NUCLEOTIDE SEQUENCE</scope>
    <source>
        <strain evidence="2">HY-45-18</strain>
    </source>
</reference>
<evidence type="ECO:0000256" key="1">
    <source>
        <dbReference type="SAM" id="Phobius"/>
    </source>
</evidence>
<gene>
    <name evidence="2" type="ORF">OW763_12295</name>
</gene>